<name>A0A3N4IQI4_9PEZI</name>
<dbReference type="InterPro" id="IPR027806">
    <property type="entry name" value="HARBI1_dom"/>
</dbReference>
<keyword evidence="2" id="KW-0479">Metal-binding</keyword>
<comment type="cofactor">
    <cofactor evidence="1">
        <name>a divalent metal cation</name>
        <dbReference type="ChEBI" id="CHEBI:60240"/>
    </cofactor>
</comment>
<dbReference type="GO" id="GO:0046872">
    <property type="term" value="F:metal ion binding"/>
    <property type="evidence" value="ECO:0007669"/>
    <property type="project" value="UniProtKB-KW"/>
</dbReference>
<sequence length="163" mass="18716">LQTYIQVFGRGTSWIEIVFNSTLLYIYNQRKEFLYWDIQHRSPEQHKKYYIAIDTPGNRIYGFIDETHCTICQPGTVDQKVFYSGYKKAHTIKFQAIMASDGLIIHLAGPYEGTLGDWSMYAQSKFGTEVWPTMQLPNGEQPLVYGDPAYFLGLGVIGAYHNL</sequence>
<feature type="domain" description="DDE Tnp4" evidence="3">
    <location>
        <begin position="64"/>
        <end position="150"/>
    </location>
</feature>
<organism evidence="4 5">
    <name type="scientific">Choiromyces venosus 120613-1</name>
    <dbReference type="NCBI Taxonomy" id="1336337"/>
    <lineage>
        <taxon>Eukaryota</taxon>
        <taxon>Fungi</taxon>
        <taxon>Dikarya</taxon>
        <taxon>Ascomycota</taxon>
        <taxon>Pezizomycotina</taxon>
        <taxon>Pezizomycetes</taxon>
        <taxon>Pezizales</taxon>
        <taxon>Tuberaceae</taxon>
        <taxon>Choiromyces</taxon>
    </lineage>
</organism>
<evidence type="ECO:0000259" key="3">
    <source>
        <dbReference type="Pfam" id="PF13359"/>
    </source>
</evidence>
<gene>
    <name evidence="4" type="ORF">L873DRAFT_1726039</name>
</gene>
<protein>
    <recommendedName>
        <fullName evidence="3">DDE Tnp4 domain-containing protein</fullName>
    </recommendedName>
</protein>
<dbReference type="Proteomes" id="UP000276215">
    <property type="component" value="Unassembled WGS sequence"/>
</dbReference>
<dbReference type="EMBL" id="ML121006">
    <property type="protein sequence ID" value="RPA88443.1"/>
    <property type="molecule type" value="Genomic_DNA"/>
</dbReference>
<dbReference type="OrthoDB" id="5289248at2759"/>
<evidence type="ECO:0000313" key="4">
    <source>
        <dbReference type="EMBL" id="RPA88443.1"/>
    </source>
</evidence>
<dbReference type="AlphaFoldDB" id="A0A3N4IQI4"/>
<dbReference type="STRING" id="1336337.A0A3N4IQI4"/>
<evidence type="ECO:0000256" key="1">
    <source>
        <dbReference type="ARBA" id="ARBA00001968"/>
    </source>
</evidence>
<keyword evidence="5" id="KW-1185">Reference proteome</keyword>
<proteinExistence type="predicted"/>
<evidence type="ECO:0000256" key="2">
    <source>
        <dbReference type="ARBA" id="ARBA00022723"/>
    </source>
</evidence>
<feature type="non-terminal residue" evidence="4">
    <location>
        <position position="1"/>
    </location>
</feature>
<evidence type="ECO:0000313" key="5">
    <source>
        <dbReference type="Proteomes" id="UP000276215"/>
    </source>
</evidence>
<reference evidence="4 5" key="1">
    <citation type="journal article" date="2018" name="Nat. Ecol. Evol.">
        <title>Pezizomycetes genomes reveal the molecular basis of ectomycorrhizal truffle lifestyle.</title>
        <authorList>
            <person name="Murat C."/>
            <person name="Payen T."/>
            <person name="Noel B."/>
            <person name="Kuo A."/>
            <person name="Morin E."/>
            <person name="Chen J."/>
            <person name="Kohler A."/>
            <person name="Krizsan K."/>
            <person name="Balestrini R."/>
            <person name="Da Silva C."/>
            <person name="Montanini B."/>
            <person name="Hainaut M."/>
            <person name="Levati E."/>
            <person name="Barry K.W."/>
            <person name="Belfiori B."/>
            <person name="Cichocki N."/>
            <person name="Clum A."/>
            <person name="Dockter R.B."/>
            <person name="Fauchery L."/>
            <person name="Guy J."/>
            <person name="Iotti M."/>
            <person name="Le Tacon F."/>
            <person name="Lindquist E.A."/>
            <person name="Lipzen A."/>
            <person name="Malagnac F."/>
            <person name="Mello A."/>
            <person name="Molinier V."/>
            <person name="Miyauchi S."/>
            <person name="Poulain J."/>
            <person name="Riccioni C."/>
            <person name="Rubini A."/>
            <person name="Sitrit Y."/>
            <person name="Splivallo R."/>
            <person name="Traeger S."/>
            <person name="Wang M."/>
            <person name="Zifcakova L."/>
            <person name="Wipf D."/>
            <person name="Zambonelli A."/>
            <person name="Paolocci F."/>
            <person name="Nowrousian M."/>
            <person name="Ottonello S."/>
            <person name="Baldrian P."/>
            <person name="Spatafora J.W."/>
            <person name="Henrissat B."/>
            <person name="Nagy L.G."/>
            <person name="Aury J.M."/>
            <person name="Wincker P."/>
            <person name="Grigoriev I.V."/>
            <person name="Bonfante P."/>
            <person name="Martin F.M."/>
        </authorList>
    </citation>
    <scope>NUCLEOTIDE SEQUENCE [LARGE SCALE GENOMIC DNA]</scope>
    <source>
        <strain evidence="4 5">120613-1</strain>
    </source>
</reference>
<dbReference type="Pfam" id="PF13359">
    <property type="entry name" value="DDE_Tnp_4"/>
    <property type="match status" value="1"/>
</dbReference>
<accession>A0A3N4IQI4</accession>